<name>A0A382Q7L9_9ZZZZ</name>
<sequence length="34" mass="4076">MLAHFIESKSFQCGYFKDQKSLFEEYLLEDISEV</sequence>
<gene>
    <name evidence="1" type="ORF">METZ01_LOCUS334250</name>
</gene>
<accession>A0A382Q7L9</accession>
<organism evidence="1">
    <name type="scientific">marine metagenome</name>
    <dbReference type="NCBI Taxonomy" id="408172"/>
    <lineage>
        <taxon>unclassified sequences</taxon>
        <taxon>metagenomes</taxon>
        <taxon>ecological metagenomes</taxon>
    </lineage>
</organism>
<proteinExistence type="predicted"/>
<reference evidence="1" key="1">
    <citation type="submission" date="2018-05" db="EMBL/GenBank/DDBJ databases">
        <authorList>
            <person name="Lanie J.A."/>
            <person name="Ng W.-L."/>
            <person name="Kazmierczak K.M."/>
            <person name="Andrzejewski T.M."/>
            <person name="Davidsen T.M."/>
            <person name="Wayne K.J."/>
            <person name="Tettelin H."/>
            <person name="Glass J.I."/>
            <person name="Rusch D."/>
            <person name="Podicherti R."/>
            <person name="Tsui H.-C.T."/>
            <person name="Winkler M.E."/>
        </authorList>
    </citation>
    <scope>NUCLEOTIDE SEQUENCE</scope>
</reference>
<feature type="non-terminal residue" evidence="1">
    <location>
        <position position="34"/>
    </location>
</feature>
<dbReference type="AlphaFoldDB" id="A0A382Q7L9"/>
<dbReference type="EMBL" id="UINC01112445">
    <property type="protein sequence ID" value="SVC81396.1"/>
    <property type="molecule type" value="Genomic_DNA"/>
</dbReference>
<evidence type="ECO:0000313" key="1">
    <source>
        <dbReference type="EMBL" id="SVC81396.1"/>
    </source>
</evidence>
<protein>
    <submittedName>
        <fullName evidence="1">Uncharacterized protein</fullName>
    </submittedName>
</protein>